<evidence type="ECO:0000256" key="3">
    <source>
        <dbReference type="ARBA" id="ARBA00022898"/>
    </source>
</evidence>
<evidence type="ECO:0000259" key="6">
    <source>
        <dbReference type="Pfam" id="PF00155"/>
    </source>
</evidence>
<keyword evidence="3" id="KW-0663">Pyridoxal phosphate</keyword>
<comment type="similarity">
    <text evidence="5">Belongs to the class-II pyridoxal-phosphate-dependent aminotransferase family. MalY/PatB cystathionine beta-lyase subfamily.</text>
</comment>
<evidence type="ECO:0000313" key="8">
    <source>
        <dbReference type="Proteomes" id="UP000235836"/>
    </source>
</evidence>
<dbReference type="Proteomes" id="UP000235836">
    <property type="component" value="Unassembled WGS sequence"/>
</dbReference>
<protein>
    <recommendedName>
        <fullName evidence="2">cysteine-S-conjugate beta-lyase</fullName>
        <ecNumber evidence="2">4.4.1.13</ecNumber>
    </recommendedName>
</protein>
<dbReference type="Gene3D" id="3.40.640.10">
    <property type="entry name" value="Type I PLP-dependent aspartate aminotransferase-like (Major domain)"/>
    <property type="match status" value="1"/>
</dbReference>
<dbReference type="RefSeq" id="WP_102724374.1">
    <property type="nucleotide sequence ID" value="NZ_PNHG01000016.1"/>
</dbReference>
<dbReference type="Pfam" id="PF00155">
    <property type="entry name" value="Aminotran_1_2"/>
    <property type="match status" value="1"/>
</dbReference>
<dbReference type="InterPro" id="IPR051798">
    <property type="entry name" value="Class-II_PLP-Dep_Aminotrans"/>
</dbReference>
<dbReference type="InterPro" id="IPR004839">
    <property type="entry name" value="Aminotransferase_I/II_large"/>
</dbReference>
<comment type="cofactor">
    <cofactor evidence="1">
        <name>pyridoxal 5'-phosphate</name>
        <dbReference type="ChEBI" id="CHEBI:597326"/>
    </cofactor>
</comment>
<keyword evidence="8" id="KW-1185">Reference proteome</keyword>
<dbReference type="Gene3D" id="3.90.1150.10">
    <property type="entry name" value="Aspartate Aminotransferase, domain 1"/>
    <property type="match status" value="1"/>
</dbReference>
<keyword evidence="7" id="KW-0808">Transferase</keyword>
<dbReference type="GO" id="GO:0030170">
    <property type="term" value="F:pyridoxal phosphate binding"/>
    <property type="evidence" value="ECO:0007669"/>
    <property type="project" value="InterPro"/>
</dbReference>
<keyword evidence="4" id="KW-0456">Lyase</keyword>
<keyword evidence="7" id="KW-0032">Aminotransferase</keyword>
<evidence type="ECO:0000256" key="4">
    <source>
        <dbReference type="ARBA" id="ARBA00023239"/>
    </source>
</evidence>
<dbReference type="GO" id="GO:0047804">
    <property type="term" value="F:cysteine-S-conjugate beta-lyase activity"/>
    <property type="evidence" value="ECO:0007669"/>
    <property type="project" value="UniProtKB-EC"/>
</dbReference>
<accession>A0A2N6T392</accession>
<dbReference type="GO" id="GO:0008483">
    <property type="term" value="F:transaminase activity"/>
    <property type="evidence" value="ECO:0007669"/>
    <property type="project" value="UniProtKB-KW"/>
</dbReference>
<evidence type="ECO:0000256" key="2">
    <source>
        <dbReference type="ARBA" id="ARBA00012224"/>
    </source>
</evidence>
<dbReference type="PANTHER" id="PTHR43525:SF2">
    <property type="entry name" value="CYSTATHIONINE BETA-LYASE-RELATED"/>
    <property type="match status" value="1"/>
</dbReference>
<dbReference type="PANTHER" id="PTHR43525">
    <property type="entry name" value="PROTEIN MALY"/>
    <property type="match status" value="1"/>
</dbReference>
<dbReference type="EC" id="4.4.1.13" evidence="2"/>
<evidence type="ECO:0000313" key="7">
    <source>
        <dbReference type="EMBL" id="PMC63799.1"/>
    </source>
</evidence>
<comment type="caution">
    <text evidence="7">The sequence shown here is derived from an EMBL/GenBank/DDBJ whole genome shotgun (WGS) entry which is preliminary data.</text>
</comment>
<proteinExistence type="inferred from homology"/>
<dbReference type="EMBL" id="PNHG01000016">
    <property type="protein sequence ID" value="PMC63799.1"/>
    <property type="molecule type" value="Genomic_DNA"/>
</dbReference>
<evidence type="ECO:0000256" key="5">
    <source>
        <dbReference type="ARBA" id="ARBA00037974"/>
    </source>
</evidence>
<dbReference type="SUPFAM" id="SSF53383">
    <property type="entry name" value="PLP-dependent transferases"/>
    <property type="match status" value="1"/>
</dbReference>
<dbReference type="AlphaFoldDB" id="A0A2N6T392"/>
<evidence type="ECO:0000256" key="1">
    <source>
        <dbReference type="ARBA" id="ARBA00001933"/>
    </source>
</evidence>
<organism evidence="7 8">
    <name type="scientific">Corynebacterium tuscaniense</name>
    <dbReference type="NCBI Taxonomy" id="302449"/>
    <lineage>
        <taxon>Bacteria</taxon>
        <taxon>Bacillati</taxon>
        <taxon>Actinomycetota</taxon>
        <taxon>Actinomycetes</taxon>
        <taxon>Mycobacteriales</taxon>
        <taxon>Corynebacteriaceae</taxon>
        <taxon>Corynebacterium</taxon>
    </lineage>
</organism>
<dbReference type="InterPro" id="IPR015424">
    <property type="entry name" value="PyrdxlP-dep_Trfase"/>
</dbReference>
<sequence>MQFPSLETLRARGTRKWTQYSDDVLPLWVAESDFPTAEPVKRAIQDAVDREMFGYTPAHHKLGDALSDFYAERYGWRPNPEWVFPVADVVRGMLLSVEYFTKPDSAVIVPVPSYPPFLEIPATAGREMVEVGAKNGLDLMEVEAAFKNGAGSILLAAPNNPWGYLFGAEELAQLCAIADKYGARVLVDEIHAPIVYPTGGNRHVCAASVSETAANVCITVTATSKAWNIAGLKCAQIVFSNAEDVKIWDGLTGVAKDGTGTLGIVAAEACYRHGTEALEDQLVALQKNRDWLVDKLPEAIPGVEFARPDATYLMFLNFQDTAIGNDPLPAQWLRRNAKVALNEGATFGAGGEHHVRLNFATSPEILAEAVDRISAAIRTAG</sequence>
<gene>
    <name evidence="7" type="ORF">CJ203_09335</name>
</gene>
<reference evidence="7 8" key="1">
    <citation type="submission" date="2017-09" db="EMBL/GenBank/DDBJ databases">
        <title>Bacterial strain isolated from the female urinary microbiota.</title>
        <authorList>
            <person name="Thomas-White K."/>
            <person name="Kumar N."/>
            <person name="Forster S."/>
            <person name="Putonti C."/>
            <person name="Lawley T."/>
            <person name="Wolfe A.J."/>
        </authorList>
    </citation>
    <scope>NUCLEOTIDE SEQUENCE [LARGE SCALE GENOMIC DNA]</scope>
    <source>
        <strain evidence="7 8">UMB0792</strain>
    </source>
</reference>
<dbReference type="InterPro" id="IPR015422">
    <property type="entry name" value="PyrdxlP-dep_Trfase_small"/>
</dbReference>
<name>A0A2N6T392_9CORY</name>
<feature type="domain" description="Aminotransferase class I/classII large" evidence="6">
    <location>
        <begin position="24"/>
        <end position="373"/>
    </location>
</feature>
<dbReference type="InterPro" id="IPR015421">
    <property type="entry name" value="PyrdxlP-dep_Trfase_major"/>
</dbReference>
<dbReference type="CDD" id="cd00609">
    <property type="entry name" value="AAT_like"/>
    <property type="match status" value="1"/>
</dbReference>